<dbReference type="InterPro" id="IPR011990">
    <property type="entry name" value="TPR-like_helical_dom_sf"/>
</dbReference>
<dbReference type="PROSITE" id="PS50005">
    <property type="entry name" value="TPR"/>
    <property type="match status" value="1"/>
</dbReference>
<comment type="caution">
    <text evidence="5">The sequence shown here is derived from an EMBL/GenBank/DDBJ whole genome shotgun (WGS) entry which is preliminary data.</text>
</comment>
<evidence type="ECO:0000313" key="5">
    <source>
        <dbReference type="EMBL" id="OHT09661.1"/>
    </source>
</evidence>
<dbReference type="InterPro" id="IPR021183">
    <property type="entry name" value="NatA_aux_su"/>
</dbReference>
<protein>
    <submittedName>
        <fullName evidence="5">TPR Domain containing protein</fullName>
    </submittedName>
</protein>
<dbReference type="Pfam" id="PF12569">
    <property type="entry name" value="NatA_aux_su"/>
    <property type="match status" value="1"/>
</dbReference>
<keyword evidence="6" id="KW-1185">Reference proteome</keyword>
<dbReference type="EMBL" id="MLAK01000633">
    <property type="protein sequence ID" value="OHT09661.1"/>
    <property type="molecule type" value="Genomic_DNA"/>
</dbReference>
<feature type="region of interest" description="Disordered" evidence="4">
    <location>
        <begin position="712"/>
        <end position="737"/>
    </location>
</feature>
<dbReference type="GO" id="GO:0005737">
    <property type="term" value="C:cytoplasm"/>
    <property type="evidence" value="ECO:0007669"/>
    <property type="project" value="TreeGrafter"/>
</dbReference>
<dbReference type="SUPFAM" id="SSF48452">
    <property type="entry name" value="TPR-like"/>
    <property type="match status" value="3"/>
</dbReference>
<keyword evidence="2 3" id="KW-0802">TPR repeat</keyword>
<dbReference type="AlphaFoldDB" id="A0A1J4KJZ2"/>
<evidence type="ECO:0000256" key="3">
    <source>
        <dbReference type="PROSITE-ProRule" id="PRU00339"/>
    </source>
</evidence>
<reference evidence="5" key="1">
    <citation type="submission" date="2016-10" db="EMBL/GenBank/DDBJ databases">
        <authorList>
            <person name="Benchimol M."/>
            <person name="Almeida L.G."/>
            <person name="Vasconcelos A.T."/>
            <person name="Perreira-Neves A."/>
            <person name="Rosa I.A."/>
            <person name="Tasca T."/>
            <person name="Bogo M.R."/>
            <person name="de Souza W."/>
        </authorList>
    </citation>
    <scope>NUCLEOTIDE SEQUENCE [LARGE SCALE GENOMIC DNA]</scope>
    <source>
        <strain evidence="5">K</strain>
    </source>
</reference>
<gene>
    <name evidence="5" type="ORF">TRFO_21380</name>
</gene>
<keyword evidence="1" id="KW-0677">Repeat</keyword>
<dbReference type="GeneID" id="94836637"/>
<dbReference type="OrthoDB" id="10263032at2759"/>
<dbReference type="InterPro" id="IPR019734">
    <property type="entry name" value="TPR_rpt"/>
</dbReference>
<organism evidence="5 6">
    <name type="scientific">Tritrichomonas foetus</name>
    <dbReference type="NCBI Taxonomy" id="1144522"/>
    <lineage>
        <taxon>Eukaryota</taxon>
        <taxon>Metamonada</taxon>
        <taxon>Parabasalia</taxon>
        <taxon>Tritrichomonadida</taxon>
        <taxon>Tritrichomonadidae</taxon>
        <taxon>Tritrichomonas</taxon>
    </lineage>
</organism>
<dbReference type="RefSeq" id="XP_068362797.1">
    <property type="nucleotide sequence ID" value="XM_068501933.1"/>
</dbReference>
<dbReference type="Proteomes" id="UP000179807">
    <property type="component" value="Unassembled WGS sequence"/>
</dbReference>
<dbReference type="PANTHER" id="PTHR22767">
    <property type="entry name" value="N-TERMINAL ACETYLTRANSFERASE-RELATED"/>
    <property type="match status" value="1"/>
</dbReference>
<name>A0A1J4KJZ2_9EUKA</name>
<evidence type="ECO:0000256" key="2">
    <source>
        <dbReference type="ARBA" id="ARBA00022803"/>
    </source>
</evidence>
<evidence type="ECO:0000313" key="6">
    <source>
        <dbReference type="Proteomes" id="UP000179807"/>
    </source>
</evidence>
<dbReference type="VEuPathDB" id="TrichDB:TRFO_21380"/>
<dbReference type="PANTHER" id="PTHR22767:SF2">
    <property type="entry name" value="N(ALPHA)-ACETYLTRANSFERASE 15_16, ISOFORM A"/>
    <property type="match status" value="1"/>
</dbReference>
<sequence length="737" mass="85366">MAKAPTLSNFEIKKLKEIEKLQSSRDYTNGLKLSNKILKKYPKCPDAIAWKSYFTYMKNPTENKEEALNMFKGAVVLSQMKSASVWKIYGLLYKEMQDFPNSLKCASLSLRLNPDDVALLNEIASLNLYSKNYPEFLKNTQEIFRKNPNSFSIVRYIFALAMAKKYDFSNDTCDKYQQGWKPTTNDDDLLFRSEFCLFRCILFIRNNQYQECLDFIDKAKIHIRDFELMTENQITCLRALNRNEEVLPLLKELLKIYPENGDYFDILESITPKEKYIDELIILKDEIKSKYAHVRALELMDINDERFKPLLESHLKPLLVKGAPSAYMTIREMSNEKLNIALEYALSIINDVPITSVPIVHLFAAHVIGYDKTRKDGLEQALEHLNTGLKHTPTCIELLAWKIRFLSKHGRIHEAMDLARQLREDDPNDRNTNLLLVKVLFLGGKRKEAEYEAILFSGEESGKPLIYETQFNIYYLQSGFSALRCGDYEFAQKMYKGILTHFENYRKNEYNYLGWAWRRPRALLEMIETINTIENNSSMATAIEKLLIFAIKDKKQAESKEIAQRALNGIEPKALYMACVIFAANKIPLPALRCYLKVLNTQYAFGAAPAMKKLMCEINSFDQKVQPILTELYKPLEKEPLTYSELMYAGKGHWAIGEKAEAKKLLLKATEEHDVSFKEALELYVFASIESGEEDLKTEICGKLKEKYPHFEFDPEGEQTPFVPPGQRIEEEEEKKE</sequence>
<feature type="repeat" description="TPR" evidence="3">
    <location>
        <begin position="83"/>
        <end position="116"/>
    </location>
</feature>
<evidence type="ECO:0000256" key="4">
    <source>
        <dbReference type="SAM" id="MobiDB-lite"/>
    </source>
</evidence>
<accession>A0A1J4KJZ2</accession>
<dbReference type="Gene3D" id="1.25.40.1040">
    <property type="match status" value="1"/>
</dbReference>
<proteinExistence type="predicted"/>
<evidence type="ECO:0000256" key="1">
    <source>
        <dbReference type="ARBA" id="ARBA00022737"/>
    </source>
</evidence>